<dbReference type="PANTHER" id="PTHR35333">
    <property type="entry name" value="BETA-LACTAMASE"/>
    <property type="match status" value="1"/>
</dbReference>
<dbReference type="EC" id="3.5.2.6" evidence="3 6"/>
<dbReference type="InterPro" id="IPR045155">
    <property type="entry name" value="Beta-lactam_cat"/>
</dbReference>
<keyword evidence="4 6" id="KW-0378">Hydrolase</keyword>
<comment type="catalytic activity">
    <reaction evidence="1 6">
        <text>a beta-lactam + H2O = a substituted beta-amino acid</text>
        <dbReference type="Rhea" id="RHEA:20401"/>
        <dbReference type="ChEBI" id="CHEBI:15377"/>
        <dbReference type="ChEBI" id="CHEBI:35627"/>
        <dbReference type="ChEBI" id="CHEBI:140347"/>
        <dbReference type="EC" id="3.5.2.6"/>
    </reaction>
</comment>
<evidence type="ECO:0000256" key="3">
    <source>
        <dbReference type="ARBA" id="ARBA00012865"/>
    </source>
</evidence>
<dbReference type="Gene3D" id="3.40.710.10">
    <property type="entry name" value="DD-peptidase/beta-lactamase superfamily"/>
    <property type="match status" value="1"/>
</dbReference>
<protein>
    <recommendedName>
        <fullName evidence="3 6">Beta-lactamase</fullName>
        <ecNumber evidence="3 6">3.5.2.6</ecNumber>
    </recommendedName>
</protein>
<dbReference type="Proteomes" id="UP000199758">
    <property type="component" value="Unassembled WGS sequence"/>
</dbReference>
<evidence type="ECO:0000256" key="1">
    <source>
        <dbReference type="ARBA" id="ARBA00001526"/>
    </source>
</evidence>
<dbReference type="SUPFAM" id="SSF56601">
    <property type="entry name" value="beta-lactamase/transpeptidase-like"/>
    <property type="match status" value="1"/>
</dbReference>
<name>A0A1M5ND10_9GAMM</name>
<dbReference type="InterPro" id="IPR012338">
    <property type="entry name" value="Beta-lactam/transpept-like"/>
</dbReference>
<dbReference type="Pfam" id="PF13354">
    <property type="entry name" value="Beta-lactamase2"/>
    <property type="match status" value="1"/>
</dbReference>
<dbReference type="OrthoDB" id="9784149at2"/>
<dbReference type="GO" id="GO:0046677">
    <property type="term" value="P:response to antibiotic"/>
    <property type="evidence" value="ECO:0007669"/>
    <property type="project" value="UniProtKB-UniRule"/>
</dbReference>
<evidence type="ECO:0000313" key="10">
    <source>
        <dbReference type="Proteomes" id="UP000199758"/>
    </source>
</evidence>
<dbReference type="PROSITE" id="PS00146">
    <property type="entry name" value="BETA_LACTAMASE_A"/>
    <property type="match status" value="1"/>
</dbReference>
<feature type="chain" id="PRO_5012251695" description="Beta-lactamase" evidence="7">
    <location>
        <begin position="32"/>
        <end position="307"/>
    </location>
</feature>
<dbReference type="NCBIfam" id="NF033103">
    <property type="entry name" value="bla_class_A"/>
    <property type="match status" value="1"/>
</dbReference>
<dbReference type="InterPro" id="IPR000871">
    <property type="entry name" value="Beta-lactam_class-A"/>
</dbReference>
<evidence type="ECO:0000313" key="9">
    <source>
        <dbReference type="EMBL" id="SHG87398.1"/>
    </source>
</evidence>
<evidence type="ECO:0000256" key="7">
    <source>
        <dbReference type="SAM" id="SignalP"/>
    </source>
</evidence>
<evidence type="ECO:0000259" key="8">
    <source>
        <dbReference type="Pfam" id="PF13354"/>
    </source>
</evidence>
<dbReference type="GO" id="GO:0030655">
    <property type="term" value="P:beta-lactam antibiotic catabolic process"/>
    <property type="evidence" value="ECO:0007669"/>
    <property type="project" value="InterPro"/>
</dbReference>
<keyword evidence="7" id="KW-0732">Signal</keyword>
<organism evidence="9 10">
    <name type="scientific">Hydrocarboniphaga daqingensis</name>
    <dbReference type="NCBI Taxonomy" id="490188"/>
    <lineage>
        <taxon>Bacteria</taxon>
        <taxon>Pseudomonadati</taxon>
        <taxon>Pseudomonadota</taxon>
        <taxon>Gammaproteobacteria</taxon>
        <taxon>Nevskiales</taxon>
        <taxon>Nevskiaceae</taxon>
        <taxon>Hydrocarboniphaga</taxon>
    </lineage>
</organism>
<dbReference type="PANTHER" id="PTHR35333:SF3">
    <property type="entry name" value="BETA-LACTAMASE-TYPE TRANSPEPTIDASE FOLD CONTAINING PROTEIN"/>
    <property type="match status" value="1"/>
</dbReference>
<dbReference type="EMBL" id="FQWZ01000003">
    <property type="protein sequence ID" value="SHG87398.1"/>
    <property type="molecule type" value="Genomic_DNA"/>
</dbReference>
<dbReference type="STRING" id="490188.SAMN04488068_1786"/>
<feature type="signal peptide" evidence="7">
    <location>
        <begin position="1"/>
        <end position="31"/>
    </location>
</feature>
<dbReference type="RefSeq" id="WP_084083266.1">
    <property type="nucleotide sequence ID" value="NZ_FQWZ01000003.1"/>
</dbReference>
<evidence type="ECO:0000256" key="6">
    <source>
        <dbReference type="RuleBase" id="RU361140"/>
    </source>
</evidence>
<dbReference type="GO" id="GO:0008800">
    <property type="term" value="F:beta-lactamase activity"/>
    <property type="evidence" value="ECO:0007669"/>
    <property type="project" value="UniProtKB-UniRule"/>
</dbReference>
<keyword evidence="10" id="KW-1185">Reference proteome</keyword>
<dbReference type="AlphaFoldDB" id="A0A1M5ND10"/>
<feature type="domain" description="Beta-lactamase class A catalytic" evidence="8">
    <location>
        <begin position="55"/>
        <end position="278"/>
    </location>
</feature>
<evidence type="ECO:0000256" key="5">
    <source>
        <dbReference type="ARBA" id="ARBA00023251"/>
    </source>
</evidence>
<sequence length="307" mass="32546">MTIESPNPVRRRLLMQLGAAVALGRPNTASAAALSDVDATAALQQLQQRSGGHIGVQVIDGTTGRRFGLNTEQRFAMCSTFKLPLAALVLREAETAGLRLDTVLRYTRDDLVPHTPVTGAHLADGGMRIVDLAEAAQVTSDNLAANLLIAALGGPAAVTARFRAIGDEVMRLDRIEPELNRVPPGDLRDTTTPDAMARTVLRLFSTPSPVLGAVSQQWLRQWMQATQTGAARLRAGLPSHWAVGDKTGTALPPGLAHQHHDVAVIWRAAAAPVVIAAYYEAPVADGPLRAADDAVLAEVGRIVAAWL</sequence>
<gene>
    <name evidence="9" type="ORF">SAMN04488068_1786</name>
</gene>
<proteinExistence type="inferred from homology"/>
<evidence type="ECO:0000256" key="2">
    <source>
        <dbReference type="ARBA" id="ARBA00009009"/>
    </source>
</evidence>
<reference evidence="9 10" key="1">
    <citation type="submission" date="2016-11" db="EMBL/GenBank/DDBJ databases">
        <authorList>
            <person name="Jaros S."/>
            <person name="Januszkiewicz K."/>
            <person name="Wedrychowicz H."/>
        </authorList>
    </citation>
    <scope>NUCLEOTIDE SEQUENCE [LARGE SCALE GENOMIC DNA]</scope>
    <source>
        <strain evidence="9 10">CGMCC 1.7049</strain>
    </source>
</reference>
<evidence type="ECO:0000256" key="4">
    <source>
        <dbReference type="ARBA" id="ARBA00022801"/>
    </source>
</evidence>
<keyword evidence="5 6" id="KW-0046">Antibiotic resistance</keyword>
<dbReference type="PRINTS" id="PR00118">
    <property type="entry name" value="BLACTAMASEA"/>
</dbReference>
<dbReference type="InterPro" id="IPR023650">
    <property type="entry name" value="Beta-lactam_class-A_AS"/>
</dbReference>
<accession>A0A1M5ND10</accession>
<comment type="similarity">
    <text evidence="2 6">Belongs to the class-A beta-lactamase family.</text>
</comment>